<protein>
    <submittedName>
        <fullName evidence="1">Resolvase</fullName>
    </submittedName>
</protein>
<evidence type="ECO:0000313" key="2">
    <source>
        <dbReference type="Proteomes" id="UP001597314"/>
    </source>
</evidence>
<accession>A0ABW5AK61</accession>
<name>A0ABW5AK61_9BRAD</name>
<proteinExistence type="predicted"/>
<comment type="caution">
    <text evidence="1">The sequence shown here is derived from an EMBL/GenBank/DDBJ whole genome shotgun (WGS) entry which is preliminary data.</text>
</comment>
<gene>
    <name evidence="1" type="ORF">ACFSOX_10170</name>
</gene>
<dbReference type="Proteomes" id="UP001597314">
    <property type="component" value="Unassembled WGS sequence"/>
</dbReference>
<sequence>MPERLLAPVRAAATRALAERPWPELLSGVHNPFGRHACVAAAWSFLDVGESAAVVDAVEAVLGPDLVLWDSEILSDAAALDVDEAAWWPVAPLAGALVLISLVDGMMRLVDITRLASAVRAAQPPPGPLYVLRFMPATSRYVRDPRAPQNRCGAERRVLVNLATRPLWLVRGRDHAGNDFATGFSLPAAQWAGASSLATPSKP</sequence>
<reference evidence="2" key="1">
    <citation type="journal article" date="2019" name="Int. J. Syst. Evol. Microbiol.">
        <title>The Global Catalogue of Microorganisms (GCM) 10K type strain sequencing project: providing services to taxonomists for standard genome sequencing and annotation.</title>
        <authorList>
            <consortium name="The Broad Institute Genomics Platform"/>
            <consortium name="The Broad Institute Genome Sequencing Center for Infectious Disease"/>
            <person name="Wu L."/>
            <person name="Ma J."/>
        </authorList>
    </citation>
    <scope>NUCLEOTIDE SEQUENCE [LARGE SCALE GENOMIC DNA]</scope>
    <source>
        <strain evidence="2">CGMCC 1.6774</strain>
    </source>
</reference>
<dbReference type="EMBL" id="JBHUIW010000009">
    <property type="protein sequence ID" value="MFD2182520.1"/>
    <property type="molecule type" value="Genomic_DNA"/>
</dbReference>
<keyword evidence="2" id="KW-1185">Reference proteome</keyword>
<organism evidence="1 2">
    <name type="scientific">Rhodoplanes azumiensis</name>
    <dbReference type="NCBI Taxonomy" id="1897628"/>
    <lineage>
        <taxon>Bacteria</taxon>
        <taxon>Pseudomonadati</taxon>
        <taxon>Pseudomonadota</taxon>
        <taxon>Alphaproteobacteria</taxon>
        <taxon>Hyphomicrobiales</taxon>
        <taxon>Nitrobacteraceae</taxon>
        <taxon>Rhodoplanes</taxon>
    </lineage>
</organism>
<evidence type="ECO:0000313" key="1">
    <source>
        <dbReference type="EMBL" id="MFD2182520.1"/>
    </source>
</evidence>
<dbReference type="RefSeq" id="WP_378477696.1">
    <property type="nucleotide sequence ID" value="NZ_JBHUIW010000009.1"/>
</dbReference>